<feature type="domain" description="DUF547" evidence="1">
    <location>
        <begin position="128"/>
        <end position="233"/>
    </location>
</feature>
<protein>
    <recommendedName>
        <fullName evidence="1">DUF547 domain-containing protein</fullName>
    </recommendedName>
</protein>
<dbReference type="RefSeq" id="WP_044627237.1">
    <property type="nucleotide sequence ID" value="NZ_JTDV01000014.1"/>
</dbReference>
<dbReference type="STRING" id="1382798.PK35_14255"/>
<dbReference type="Proteomes" id="UP000032361">
    <property type="component" value="Unassembled WGS sequence"/>
</dbReference>
<proteinExistence type="predicted"/>
<dbReference type="AlphaFoldDB" id="A0A0D7VXP6"/>
<comment type="caution">
    <text evidence="2">The sequence shown here is derived from an EMBL/GenBank/DDBJ whole genome shotgun (WGS) entry which is preliminary data.</text>
</comment>
<dbReference type="InterPro" id="IPR006869">
    <property type="entry name" value="DUF547"/>
</dbReference>
<reference evidence="2 3" key="1">
    <citation type="journal article" date="2015" name="Antonie Van Leeuwenhoek">
        <title>Tamlana nanhaiensis sp. nov., isolated from surface seawater collected from the South China Sea.</title>
        <authorList>
            <person name="Liu X."/>
            <person name="Lai Q."/>
            <person name="Du Y."/>
            <person name="Li G."/>
            <person name="Sun F."/>
            <person name="Shao Z."/>
        </authorList>
    </citation>
    <scope>NUCLEOTIDE SEQUENCE [LARGE SCALE GENOMIC DNA]</scope>
    <source>
        <strain evidence="2 3">FHC16</strain>
    </source>
</reference>
<gene>
    <name evidence="2" type="ORF">PK35_14255</name>
</gene>
<accession>A0A0D7VXP6</accession>
<dbReference type="PANTHER" id="PTHR46361">
    <property type="entry name" value="ELECTRON CARRIER/ PROTEIN DISULFIDE OXIDOREDUCTASE"/>
    <property type="match status" value="1"/>
</dbReference>
<keyword evidence="3" id="KW-1185">Reference proteome</keyword>
<sequence>MKPFIVIYLVLMCLACTGTKKVPEVSQKKHATIDSVSQTVIDAVKNTEALATPKNLVQTSTQDATPFITPKQILKKRFLGTHDQWDTLLKRHVSTDGKVNYKGFKTDYVKLLSYIKSLQATYNAEAFQEFNSNQKLAFWINAYNAFTIDLILRHYPVKSIKDIKNPWEARYWKLGETWINLNEIEHTILRKMNEPRIHFAIVCASVSCPKLLNEAFKADSLNAQLTKATNAFLNDSTKNQITSNELKLSKIFKWFAKDFKTNNTDLIDFLNTYSEVQITPHVKKSYLEYNWSLNE</sequence>
<evidence type="ECO:0000313" key="3">
    <source>
        <dbReference type="Proteomes" id="UP000032361"/>
    </source>
</evidence>
<evidence type="ECO:0000313" key="2">
    <source>
        <dbReference type="EMBL" id="KJD31564.1"/>
    </source>
</evidence>
<organism evidence="2 3">
    <name type="scientific">Neotamlana nanhaiensis</name>
    <dbReference type="NCBI Taxonomy" id="1382798"/>
    <lineage>
        <taxon>Bacteria</taxon>
        <taxon>Pseudomonadati</taxon>
        <taxon>Bacteroidota</taxon>
        <taxon>Flavobacteriia</taxon>
        <taxon>Flavobacteriales</taxon>
        <taxon>Flavobacteriaceae</taxon>
        <taxon>Neotamlana</taxon>
    </lineage>
</organism>
<dbReference type="PATRIC" id="fig|1382798.3.peg.1413"/>
<dbReference type="EMBL" id="JTDV01000014">
    <property type="protein sequence ID" value="KJD31564.1"/>
    <property type="molecule type" value="Genomic_DNA"/>
</dbReference>
<dbReference type="Pfam" id="PF04784">
    <property type="entry name" value="DUF547"/>
    <property type="match status" value="1"/>
</dbReference>
<dbReference type="PANTHER" id="PTHR46361:SF3">
    <property type="entry name" value="ELECTRON CARRIER_ PROTEIN DISULFIDE OXIDOREDUCTASE"/>
    <property type="match status" value="1"/>
</dbReference>
<evidence type="ECO:0000259" key="1">
    <source>
        <dbReference type="Pfam" id="PF04784"/>
    </source>
</evidence>
<name>A0A0D7VXP6_9FLAO</name>